<keyword evidence="3" id="KW-1185">Reference proteome</keyword>
<evidence type="ECO:0000313" key="2">
    <source>
        <dbReference type="EMBL" id="MEY2180802.1"/>
    </source>
</evidence>
<proteinExistence type="predicted"/>
<name>A0ABV4AK73_9GAMM</name>
<feature type="chain" id="PRO_5045571805" evidence="1">
    <location>
        <begin position="26"/>
        <end position="337"/>
    </location>
</feature>
<reference evidence="2 3" key="1">
    <citation type="submission" date="2024-07" db="EMBL/GenBank/DDBJ databases">
        <title>Molecular mechanisms and environmental adaptations of flagellar loss and biofilm growth of Rhodanobacter under environmental stress.</title>
        <authorList>
            <person name="Chen M."/>
        </authorList>
    </citation>
    <scope>NUCLEOTIDE SEQUENCE [LARGE SCALE GENOMIC DNA]</scope>
    <source>
        <strain evidence="2 3">RS22</strain>
    </source>
</reference>
<dbReference type="Proteomes" id="UP001562159">
    <property type="component" value="Unassembled WGS sequence"/>
</dbReference>
<evidence type="ECO:0000313" key="3">
    <source>
        <dbReference type="Proteomes" id="UP001562159"/>
    </source>
</evidence>
<organism evidence="2 3">
    <name type="scientific">Rhodanobacter humi</name>
    <dbReference type="NCBI Taxonomy" id="1888173"/>
    <lineage>
        <taxon>Bacteria</taxon>
        <taxon>Pseudomonadati</taxon>
        <taxon>Pseudomonadota</taxon>
        <taxon>Gammaproteobacteria</taxon>
        <taxon>Lysobacterales</taxon>
        <taxon>Rhodanobacteraceae</taxon>
        <taxon>Rhodanobacter</taxon>
    </lineage>
</organism>
<protein>
    <submittedName>
        <fullName evidence="2">YncE family protein</fullName>
    </submittedName>
</protein>
<dbReference type="InterPro" id="IPR011048">
    <property type="entry name" value="Haem_d1_sf"/>
</dbReference>
<dbReference type="EMBL" id="JBGBPY010000001">
    <property type="protein sequence ID" value="MEY2180802.1"/>
    <property type="molecule type" value="Genomic_DNA"/>
</dbReference>
<dbReference type="PANTHER" id="PTHR47197">
    <property type="entry name" value="PROTEIN NIRF"/>
    <property type="match status" value="1"/>
</dbReference>
<dbReference type="InterPro" id="IPR015943">
    <property type="entry name" value="WD40/YVTN_repeat-like_dom_sf"/>
</dbReference>
<gene>
    <name evidence="2" type="ORF">AB7878_00050</name>
</gene>
<feature type="signal peptide" evidence="1">
    <location>
        <begin position="1"/>
        <end position="25"/>
    </location>
</feature>
<dbReference type="Gene3D" id="2.130.10.10">
    <property type="entry name" value="YVTN repeat-like/Quinoprotein amine dehydrogenase"/>
    <property type="match status" value="2"/>
</dbReference>
<dbReference type="PANTHER" id="PTHR47197:SF3">
    <property type="entry name" value="DIHYDRO-HEME D1 DEHYDROGENASE"/>
    <property type="match status" value="1"/>
</dbReference>
<accession>A0ABV4AK73</accession>
<comment type="caution">
    <text evidence="2">The sequence shown here is derived from an EMBL/GenBank/DDBJ whole genome shotgun (WGS) entry which is preliminary data.</text>
</comment>
<evidence type="ECO:0000256" key="1">
    <source>
        <dbReference type="SAM" id="SignalP"/>
    </source>
</evidence>
<dbReference type="SUPFAM" id="SSF51004">
    <property type="entry name" value="C-terminal (heme d1) domain of cytochrome cd1-nitrite reductase"/>
    <property type="match status" value="1"/>
</dbReference>
<sequence length="337" mass="35585">MNTLILLRRIGWMVALLGTALACMAAPSTGQALPLTKVADVPLGGGTTRMDYASLDPGRHLLFIAHLGDSAVIVFDTQAQKVVARIAGISHVHGVLAIPALGRVYATATGTDQVVAIDEATFKVVARAPAGVYPDGMAYAPEAHKLYVSDETGGTDTVIDVRTNARVATIPLDGQVGNTQYDPVSRHIFANVQTRAQLAEIDPATDRVIARIDLAGAQGNHGLLIVPAQRLAFIACEDNARLLVLNLASRRVVATFAVGGDPDVLAIDPQLGWIYVAGEAGIVSVFKAQNGTVTKIGEGMLGPNAHVVAVDPISHRTYFPLKNLEGRTALRIMQPRT</sequence>
<dbReference type="InterPro" id="IPR051200">
    <property type="entry name" value="Host-pathogen_enzymatic-act"/>
</dbReference>
<keyword evidence="1" id="KW-0732">Signal</keyword>